<dbReference type="SUPFAM" id="SSF48264">
    <property type="entry name" value="Cytochrome P450"/>
    <property type="match status" value="1"/>
</dbReference>
<dbReference type="PRINTS" id="PR00385">
    <property type="entry name" value="P450"/>
</dbReference>
<reference evidence="2 3" key="1">
    <citation type="submission" date="2023-07" db="EMBL/GenBank/DDBJ databases">
        <title>Sorghum-associated microbial communities from plants grown in Nebraska, USA.</title>
        <authorList>
            <person name="Schachtman D."/>
        </authorList>
    </citation>
    <scope>NUCLEOTIDE SEQUENCE [LARGE SCALE GENOMIC DNA]</scope>
    <source>
        <strain evidence="2 3">DS1781</strain>
    </source>
</reference>
<comment type="similarity">
    <text evidence="1">Belongs to the cytochrome P450 family.</text>
</comment>
<dbReference type="PANTHER" id="PTHR24301:SF2">
    <property type="entry name" value="THROMBOXANE-A SYNTHASE"/>
    <property type="match status" value="1"/>
</dbReference>
<dbReference type="Proteomes" id="UP001184230">
    <property type="component" value="Unassembled WGS sequence"/>
</dbReference>
<sequence>MAITTDEPRAGAPLRRIRELPGPRGVPLLGNALQIERERLHQKVEQWAREYGETYRFRIASREFVVISNPATVAAVLRDRPDGFRRSAKLNAAARSLGFNGLFTVNGDEWRRHRPMVLRGLDPTHIKAFHPTLVKVTQRFEGRWRRAAQAGQAIDLQADLMRFTVDVTAGLAFGTDINTLESDEEVIQQHLDTLLPALAKRVLSPLPRWLTRRDRAVEADLAAVHGAVNGFIAAARQRLADEPELREHPRNLIEAMVAERDRPGSDLSDEDVSGNMLTMLLAGEDTTANTLAWMIWLLHRHPEAAQRAAEEVRRVLGTQSHPTHEQLSRLDFVEACAHETMRLKPVAPLLIQEAVRDTVVDGVAVPAGTPVMCLMRPAAVSAAHFADPQAFRPERWLDGEGPGRAAGSSKRVAMPFGAGPRTCPGRYLALSEMKMVAAMLLGAFEIAEVSSGEGPEVQERLAFTMSPVGLKLRLRERG</sequence>
<dbReference type="RefSeq" id="WP_309898621.1">
    <property type="nucleotide sequence ID" value="NZ_JAVDRF010000001.1"/>
</dbReference>
<dbReference type="EMBL" id="JAVDRF010000001">
    <property type="protein sequence ID" value="MDR6534982.1"/>
    <property type="molecule type" value="Genomic_DNA"/>
</dbReference>
<gene>
    <name evidence="2" type="ORF">J2739_000742</name>
</gene>
<dbReference type="PRINTS" id="PR00463">
    <property type="entry name" value="EP450I"/>
</dbReference>
<keyword evidence="1" id="KW-0479">Metal-binding</keyword>
<keyword evidence="1" id="KW-0408">Iron</keyword>
<name>A0ABU1N9K5_9BURK</name>
<keyword evidence="1" id="KW-0560">Oxidoreductase</keyword>
<dbReference type="InterPro" id="IPR017972">
    <property type="entry name" value="Cyt_P450_CS"/>
</dbReference>
<evidence type="ECO:0000256" key="1">
    <source>
        <dbReference type="RuleBase" id="RU000461"/>
    </source>
</evidence>
<dbReference type="PROSITE" id="PS00086">
    <property type="entry name" value="CYTOCHROME_P450"/>
    <property type="match status" value="1"/>
</dbReference>
<keyword evidence="1" id="KW-0503">Monooxygenase</keyword>
<accession>A0ABU1N9K5</accession>
<keyword evidence="1" id="KW-0349">Heme</keyword>
<dbReference type="PANTHER" id="PTHR24301">
    <property type="entry name" value="THROMBOXANE-A SYNTHASE"/>
    <property type="match status" value="1"/>
</dbReference>
<evidence type="ECO:0000313" key="2">
    <source>
        <dbReference type="EMBL" id="MDR6534982.1"/>
    </source>
</evidence>
<dbReference type="InterPro" id="IPR001128">
    <property type="entry name" value="Cyt_P450"/>
</dbReference>
<evidence type="ECO:0000313" key="3">
    <source>
        <dbReference type="Proteomes" id="UP001184230"/>
    </source>
</evidence>
<keyword evidence="3" id="KW-1185">Reference proteome</keyword>
<protein>
    <submittedName>
        <fullName evidence="2">Cytochrome P450</fullName>
    </submittedName>
</protein>
<proteinExistence type="inferred from homology"/>
<dbReference type="InterPro" id="IPR002401">
    <property type="entry name" value="Cyt_P450_E_grp-I"/>
</dbReference>
<dbReference type="Gene3D" id="1.10.630.10">
    <property type="entry name" value="Cytochrome P450"/>
    <property type="match status" value="1"/>
</dbReference>
<comment type="caution">
    <text evidence="2">The sequence shown here is derived from an EMBL/GenBank/DDBJ whole genome shotgun (WGS) entry which is preliminary data.</text>
</comment>
<organism evidence="2 3">
    <name type="scientific">Variovorax soli</name>
    <dbReference type="NCBI Taxonomy" id="376815"/>
    <lineage>
        <taxon>Bacteria</taxon>
        <taxon>Pseudomonadati</taxon>
        <taxon>Pseudomonadota</taxon>
        <taxon>Betaproteobacteria</taxon>
        <taxon>Burkholderiales</taxon>
        <taxon>Comamonadaceae</taxon>
        <taxon>Variovorax</taxon>
    </lineage>
</organism>
<dbReference type="InterPro" id="IPR036396">
    <property type="entry name" value="Cyt_P450_sf"/>
</dbReference>
<dbReference type="Pfam" id="PF00067">
    <property type="entry name" value="p450"/>
    <property type="match status" value="1"/>
</dbReference>